<feature type="short sequence motif" description="Histidine triad motif" evidence="1">
    <location>
        <begin position="89"/>
        <end position="93"/>
    </location>
</feature>
<dbReference type="SUPFAM" id="SSF54197">
    <property type="entry name" value="HIT-like"/>
    <property type="match status" value="1"/>
</dbReference>
<keyword evidence="3" id="KW-0378">Hydrolase</keyword>
<dbReference type="PANTHER" id="PTHR46648:SF1">
    <property type="entry name" value="ADENOSINE 5'-MONOPHOSPHORAMIDASE HNT1"/>
    <property type="match status" value="1"/>
</dbReference>
<proteinExistence type="predicted"/>
<keyword evidence="4" id="KW-1185">Reference proteome</keyword>
<dbReference type="InterPro" id="IPR036265">
    <property type="entry name" value="HIT-like_sf"/>
</dbReference>
<accession>A0ABR4N4M3</accession>
<feature type="domain" description="HIT" evidence="2">
    <location>
        <begin position="6"/>
        <end position="105"/>
    </location>
</feature>
<gene>
    <name evidence="3" type="primary">HNT1</name>
    <name evidence="3" type="ORF">HK105_206050</name>
</gene>
<evidence type="ECO:0000313" key="3">
    <source>
        <dbReference type="EMBL" id="KAL2914483.1"/>
    </source>
</evidence>
<dbReference type="EC" id="3.6.1.17" evidence="3"/>
<sequence>MSANCIFCKIIKGQIPSHKLLETDLVYAFLDISPVSKGHVDHAQFLHQVPDESLAALLPAAKKIAAALGAENYNILQNNGRIAHQAVDHVHVHVIPKTETSGLGIVWPNTSPSQDELTRIATEIKDKVAHL</sequence>
<dbReference type="PANTHER" id="PTHR46648">
    <property type="entry name" value="HIT FAMILY PROTEIN 1"/>
    <property type="match status" value="1"/>
</dbReference>
<dbReference type="InterPro" id="IPR001310">
    <property type="entry name" value="Histidine_triad_HIT"/>
</dbReference>
<dbReference type="PRINTS" id="PR00332">
    <property type="entry name" value="HISTRIAD"/>
</dbReference>
<dbReference type="Gene3D" id="3.30.428.10">
    <property type="entry name" value="HIT-like"/>
    <property type="match status" value="1"/>
</dbReference>
<dbReference type="PROSITE" id="PS51084">
    <property type="entry name" value="HIT_2"/>
    <property type="match status" value="1"/>
</dbReference>
<dbReference type="GO" id="GO:0004081">
    <property type="term" value="F:bis(5'-nucleosyl)-tetraphosphatase (asymmetrical) activity"/>
    <property type="evidence" value="ECO:0007669"/>
    <property type="project" value="UniProtKB-EC"/>
</dbReference>
<dbReference type="InterPro" id="IPR019808">
    <property type="entry name" value="Histidine_triad_CS"/>
</dbReference>
<evidence type="ECO:0000313" key="4">
    <source>
        <dbReference type="Proteomes" id="UP001527925"/>
    </source>
</evidence>
<name>A0ABR4N4M3_9FUNG</name>
<evidence type="ECO:0000256" key="1">
    <source>
        <dbReference type="PROSITE-ProRule" id="PRU00464"/>
    </source>
</evidence>
<comment type="caution">
    <text evidence="3">The sequence shown here is derived from an EMBL/GenBank/DDBJ whole genome shotgun (WGS) entry which is preliminary data.</text>
</comment>
<dbReference type="Proteomes" id="UP001527925">
    <property type="component" value="Unassembled WGS sequence"/>
</dbReference>
<dbReference type="Pfam" id="PF01230">
    <property type="entry name" value="HIT"/>
    <property type="match status" value="1"/>
</dbReference>
<dbReference type="InterPro" id="IPR011146">
    <property type="entry name" value="HIT-like"/>
</dbReference>
<organism evidence="3 4">
    <name type="scientific">Polyrhizophydium stewartii</name>
    <dbReference type="NCBI Taxonomy" id="2732419"/>
    <lineage>
        <taxon>Eukaryota</taxon>
        <taxon>Fungi</taxon>
        <taxon>Fungi incertae sedis</taxon>
        <taxon>Chytridiomycota</taxon>
        <taxon>Chytridiomycota incertae sedis</taxon>
        <taxon>Chytridiomycetes</taxon>
        <taxon>Rhizophydiales</taxon>
        <taxon>Rhizophydiales incertae sedis</taxon>
        <taxon>Polyrhizophydium</taxon>
    </lineage>
</organism>
<dbReference type="EMBL" id="JADGIZ020000033">
    <property type="protein sequence ID" value="KAL2914483.1"/>
    <property type="molecule type" value="Genomic_DNA"/>
</dbReference>
<evidence type="ECO:0000259" key="2">
    <source>
        <dbReference type="PROSITE" id="PS51084"/>
    </source>
</evidence>
<dbReference type="PROSITE" id="PS00892">
    <property type="entry name" value="HIT_1"/>
    <property type="match status" value="1"/>
</dbReference>
<protein>
    <submittedName>
        <fullName evidence="3">Adenosine 5'-monophosphoramidase</fullName>
        <ecNumber evidence="3">3.6.1.17</ecNumber>
    </submittedName>
</protein>
<reference evidence="3 4" key="1">
    <citation type="submission" date="2023-09" db="EMBL/GenBank/DDBJ databases">
        <title>Pangenome analysis of Batrachochytrium dendrobatidis and related Chytrids.</title>
        <authorList>
            <person name="Yacoub M.N."/>
            <person name="Stajich J.E."/>
            <person name="James T.Y."/>
        </authorList>
    </citation>
    <scope>NUCLEOTIDE SEQUENCE [LARGE SCALE GENOMIC DNA]</scope>
    <source>
        <strain evidence="3 4">JEL0888</strain>
    </source>
</reference>